<name>A0A5C3MJ67_9AGAR</name>
<protein>
    <recommendedName>
        <fullName evidence="1">F-box domain-containing protein</fullName>
    </recommendedName>
</protein>
<dbReference type="Gene3D" id="1.20.1280.50">
    <property type="match status" value="1"/>
</dbReference>
<feature type="domain" description="F-box" evidence="1">
    <location>
        <begin position="1"/>
        <end position="46"/>
    </location>
</feature>
<dbReference type="Proteomes" id="UP000308652">
    <property type="component" value="Unassembled WGS sequence"/>
</dbReference>
<sequence length="482" mass="54672">MGLSDLPEDVLLYILQYCRLDDVARFSEVCVAFDAMSRRRGFWIAPLERTRRFNPIACPLHDDLKNFSLERLRDIAFHTLRLEKNWSLPKPIPIRPLQTTTFPNEKLHIIFRIPGTSLFLMHSPDRGTMTCWDATLGQPISKPLYVTTCVLEASLGRDEYGRFSRALLTVDEEVGLHSVTIVSVQYDKHPPEVEITFTWDCMPMDRFYFGIFLENEVVGVLRGDLSSNHNVEIIAHNTISDSISTIGTDLAYWVRSSLLFPDLFNVDTEIEVTFWKGAMLFQTENAYQHFLFSCPADLLPWNTNPRCPSDSYIYWSNVLPRSREVEIGMTVVTVKPEGILSSDQAYGLLGVSVLSPQNNTSELPSTLIRFWSPGLDNADKVDVSTIREDLVVVPGKLQQWSGWLPFKLAQSGKQLILIVTLDNETFLQLVRYYPETPATSVHRLDVPPVVDLKHLEGISIDDHLGVITLINPQGAMHTLAYA</sequence>
<dbReference type="OrthoDB" id="2886361at2759"/>
<organism evidence="2 3">
    <name type="scientific">Crucibulum laeve</name>
    <dbReference type="NCBI Taxonomy" id="68775"/>
    <lineage>
        <taxon>Eukaryota</taxon>
        <taxon>Fungi</taxon>
        <taxon>Dikarya</taxon>
        <taxon>Basidiomycota</taxon>
        <taxon>Agaricomycotina</taxon>
        <taxon>Agaricomycetes</taxon>
        <taxon>Agaricomycetidae</taxon>
        <taxon>Agaricales</taxon>
        <taxon>Agaricineae</taxon>
        <taxon>Nidulariaceae</taxon>
        <taxon>Crucibulum</taxon>
    </lineage>
</organism>
<dbReference type="SUPFAM" id="SSF81383">
    <property type="entry name" value="F-box domain"/>
    <property type="match status" value="1"/>
</dbReference>
<evidence type="ECO:0000313" key="2">
    <source>
        <dbReference type="EMBL" id="TFK44937.1"/>
    </source>
</evidence>
<reference evidence="2 3" key="1">
    <citation type="journal article" date="2019" name="Nat. Ecol. Evol.">
        <title>Megaphylogeny resolves global patterns of mushroom evolution.</title>
        <authorList>
            <person name="Varga T."/>
            <person name="Krizsan K."/>
            <person name="Foldi C."/>
            <person name="Dima B."/>
            <person name="Sanchez-Garcia M."/>
            <person name="Sanchez-Ramirez S."/>
            <person name="Szollosi G.J."/>
            <person name="Szarkandi J.G."/>
            <person name="Papp V."/>
            <person name="Albert L."/>
            <person name="Andreopoulos W."/>
            <person name="Angelini C."/>
            <person name="Antonin V."/>
            <person name="Barry K.W."/>
            <person name="Bougher N.L."/>
            <person name="Buchanan P."/>
            <person name="Buyck B."/>
            <person name="Bense V."/>
            <person name="Catcheside P."/>
            <person name="Chovatia M."/>
            <person name="Cooper J."/>
            <person name="Damon W."/>
            <person name="Desjardin D."/>
            <person name="Finy P."/>
            <person name="Geml J."/>
            <person name="Haridas S."/>
            <person name="Hughes K."/>
            <person name="Justo A."/>
            <person name="Karasinski D."/>
            <person name="Kautmanova I."/>
            <person name="Kiss B."/>
            <person name="Kocsube S."/>
            <person name="Kotiranta H."/>
            <person name="LaButti K.M."/>
            <person name="Lechner B.E."/>
            <person name="Liimatainen K."/>
            <person name="Lipzen A."/>
            <person name="Lukacs Z."/>
            <person name="Mihaltcheva S."/>
            <person name="Morgado L.N."/>
            <person name="Niskanen T."/>
            <person name="Noordeloos M.E."/>
            <person name="Ohm R.A."/>
            <person name="Ortiz-Santana B."/>
            <person name="Ovrebo C."/>
            <person name="Racz N."/>
            <person name="Riley R."/>
            <person name="Savchenko A."/>
            <person name="Shiryaev A."/>
            <person name="Soop K."/>
            <person name="Spirin V."/>
            <person name="Szebenyi C."/>
            <person name="Tomsovsky M."/>
            <person name="Tulloss R.E."/>
            <person name="Uehling J."/>
            <person name="Grigoriev I.V."/>
            <person name="Vagvolgyi C."/>
            <person name="Papp T."/>
            <person name="Martin F.M."/>
            <person name="Miettinen O."/>
            <person name="Hibbett D.S."/>
            <person name="Nagy L.G."/>
        </authorList>
    </citation>
    <scope>NUCLEOTIDE SEQUENCE [LARGE SCALE GENOMIC DNA]</scope>
    <source>
        <strain evidence="2 3">CBS 166.37</strain>
    </source>
</reference>
<evidence type="ECO:0000313" key="3">
    <source>
        <dbReference type="Proteomes" id="UP000308652"/>
    </source>
</evidence>
<dbReference type="EMBL" id="ML213590">
    <property type="protein sequence ID" value="TFK44937.1"/>
    <property type="molecule type" value="Genomic_DNA"/>
</dbReference>
<dbReference type="InterPro" id="IPR001810">
    <property type="entry name" value="F-box_dom"/>
</dbReference>
<dbReference type="Pfam" id="PF00646">
    <property type="entry name" value="F-box"/>
    <property type="match status" value="1"/>
</dbReference>
<dbReference type="InterPro" id="IPR036047">
    <property type="entry name" value="F-box-like_dom_sf"/>
</dbReference>
<dbReference type="AlphaFoldDB" id="A0A5C3MJ67"/>
<dbReference type="CDD" id="cd09917">
    <property type="entry name" value="F-box_SF"/>
    <property type="match status" value="1"/>
</dbReference>
<gene>
    <name evidence="2" type="ORF">BDQ12DRAFT_641983</name>
</gene>
<dbReference type="PROSITE" id="PS50181">
    <property type="entry name" value="FBOX"/>
    <property type="match status" value="1"/>
</dbReference>
<evidence type="ECO:0000259" key="1">
    <source>
        <dbReference type="PROSITE" id="PS50181"/>
    </source>
</evidence>
<keyword evidence="3" id="KW-1185">Reference proteome</keyword>
<proteinExistence type="predicted"/>
<accession>A0A5C3MJ67</accession>